<feature type="signal peptide" evidence="1">
    <location>
        <begin position="1"/>
        <end position="21"/>
    </location>
</feature>
<organism evidence="2 3">
    <name type="scientific">Pararhodobacter aggregans</name>
    <dbReference type="NCBI Taxonomy" id="404875"/>
    <lineage>
        <taxon>Bacteria</taxon>
        <taxon>Pseudomonadati</taxon>
        <taxon>Pseudomonadota</taxon>
        <taxon>Alphaproteobacteria</taxon>
        <taxon>Rhodobacterales</taxon>
        <taxon>Paracoccaceae</taxon>
        <taxon>Pararhodobacter</taxon>
    </lineage>
</organism>
<dbReference type="Proteomes" id="UP000244810">
    <property type="component" value="Unassembled WGS sequence"/>
</dbReference>
<proteinExistence type="predicted"/>
<dbReference type="AlphaFoldDB" id="A0A2T7UQ91"/>
<gene>
    <name evidence="2" type="ORF">DDE23_14020</name>
</gene>
<evidence type="ECO:0008006" key="4">
    <source>
        <dbReference type="Google" id="ProtNLM"/>
    </source>
</evidence>
<evidence type="ECO:0000256" key="1">
    <source>
        <dbReference type="SAM" id="SignalP"/>
    </source>
</evidence>
<evidence type="ECO:0000313" key="2">
    <source>
        <dbReference type="EMBL" id="PVE46799.1"/>
    </source>
</evidence>
<dbReference type="NCBIfam" id="NF033672">
    <property type="entry name" value="mbn_chaper_assoc"/>
    <property type="match status" value="1"/>
</dbReference>
<reference evidence="2 3" key="1">
    <citation type="journal article" date="2011" name="Syst. Appl. Microbiol.">
        <title>Defluviimonas denitrificans gen. nov., sp. nov., and Pararhodobacter aggregans gen. nov., sp. nov., non-phototrophic Rhodobacteraceae from the biofilter of a marine aquaculture.</title>
        <authorList>
            <person name="Foesel B.U."/>
            <person name="Drake H.L."/>
            <person name="Schramm A."/>
        </authorList>
    </citation>
    <scope>NUCLEOTIDE SEQUENCE [LARGE SCALE GENOMIC DNA]</scope>
    <source>
        <strain evidence="2 3">D1-19</strain>
    </source>
</reference>
<dbReference type="RefSeq" id="WP_107752371.1">
    <property type="nucleotide sequence ID" value="NZ_QBKF01000007.1"/>
</dbReference>
<accession>A0A2T7UQ91</accession>
<protein>
    <recommendedName>
        <fullName evidence="4">Copper uptake system-associated protein</fullName>
    </recommendedName>
</protein>
<keyword evidence="3" id="KW-1185">Reference proteome</keyword>
<comment type="caution">
    <text evidence="2">The sequence shown here is derived from an EMBL/GenBank/DDBJ whole genome shotgun (WGS) entry which is preliminary data.</text>
</comment>
<evidence type="ECO:0000313" key="3">
    <source>
        <dbReference type="Proteomes" id="UP000244810"/>
    </source>
</evidence>
<feature type="chain" id="PRO_5015395755" description="Copper uptake system-associated protein" evidence="1">
    <location>
        <begin position="22"/>
        <end position="151"/>
    </location>
</feature>
<keyword evidence="1" id="KW-0732">Signal</keyword>
<dbReference type="OrthoDB" id="9796962at2"/>
<name>A0A2T7UQ91_9RHOB</name>
<sequence length="151" mass="15453">MPFLSRLALVAALSLATPVLAHGPMSSAETGAITHLMMAQFDRPEAPLTVEPITISGDSAIAGWRQGDMAGRALLRQGPEGWVIVLCAGEEVLDPQFLAHHGVDGPAAQSLTEAARGAETGLGAALIARLDAFEGVVLIGPGEGHHAPAGH</sequence>
<dbReference type="EMBL" id="QDDR01000007">
    <property type="protein sequence ID" value="PVE46799.1"/>
    <property type="molecule type" value="Genomic_DNA"/>
</dbReference>